<evidence type="ECO:0000313" key="2">
    <source>
        <dbReference type="EMBL" id="QWZ07768.1"/>
    </source>
</evidence>
<reference evidence="2" key="1">
    <citation type="submission" date="2021-06" db="EMBL/GenBank/DDBJ databases">
        <title>Complete genome sequence of Nocardioides sp. G188.</title>
        <authorList>
            <person name="Im W.-T."/>
        </authorList>
    </citation>
    <scope>NUCLEOTIDE SEQUENCE</scope>
    <source>
        <strain evidence="2">G188</strain>
    </source>
</reference>
<dbReference type="KEGG" id="nps:KRR39_20630"/>
<dbReference type="Proteomes" id="UP000683575">
    <property type="component" value="Chromosome"/>
</dbReference>
<dbReference type="SMART" id="SM00332">
    <property type="entry name" value="PP2Cc"/>
    <property type="match status" value="1"/>
</dbReference>
<dbReference type="SMART" id="SM00331">
    <property type="entry name" value="PP2C_SIG"/>
    <property type="match status" value="1"/>
</dbReference>
<name>A0A975SXI4_9ACTN</name>
<accession>A0A975SXI4</accession>
<dbReference type="AlphaFoldDB" id="A0A975SXI4"/>
<sequence>MLRFHRAGRSHSGLVRAVNEDSGFAGPSLVLVADGVGGAAAGEVASATAAYVTSALALGRPDADPVAVLTEAVRLTHEQLEVGTAQDPSRTGMGTTLTALLTDGARVALCQVGDSRAYLLRDGTLTQLTRDQTFVQLLVEQGVITREQARRHPRKNVVLQALEAGHPAEPDVGLVDVRLGDRLLVCSDGLTDLVEDDQVRVCLEQPDAEEAAQALVDAALAAGGVDNVTCVVADVEDGPRLVPDGARLGAFSSPDLVVDPAAVHALG</sequence>
<evidence type="ECO:0000313" key="3">
    <source>
        <dbReference type="Proteomes" id="UP000683575"/>
    </source>
</evidence>
<dbReference type="PANTHER" id="PTHR13832:SF827">
    <property type="entry name" value="PROTEIN PHOSPHATASE 1L"/>
    <property type="match status" value="1"/>
</dbReference>
<gene>
    <name evidence="2" type="ORF">KRR39_20630</name>
</gene>
<organism evidence="2 3">
    <name type="scientific">Nocardioides panacis</name>
    <dbReference type="NCBI Taxonomy" id="2849501"/>
    <lineage>
        <taxon>Bacteria</taxon>
        <taxon>Bacillati</taxon>
        <taxon>Actinomycetota</taxon>
        <taxon>Actinomycetes</taxon>
        <taxon>Propionibacteriales</taxon>
        <taxon>Nocardioidaceae</taxon>
        <taxon>Nocardioides</taxon>
    </lineage>
</organism>
<dbReference type="PANTHER" id="PTHR13832">
    <property type="entry name" value="PROTEIN PHOSPHATASE 2C"/>
    <property type="match status" value="1"/>
</dbReference>
<proteinExistence type="predicted"/>
<dbReference type="GO" id="GO:0004722">
    <property type="term" value="F:protein serine/threonine phosphatase activity"/>
    <property type="evidence" value="ECO:0007669"/>
    <property type="project" value="InterPro"/>
</dbReference>
<protein>
    <submittedName>
        <fullName evidence="2">Protein phosphatase 2C domain-containing protein</fullName>
    </submittedName>
</protein>
<feature type="domain" description="PPM-type phosphatase" evidence="1">
    <location>
        <begin position="3"/>
        <end position="235"/>
    </location>
</feature>
<dbReference type="InterPro" id="IPR001932">
    <property type="entry name" value="PPM-type_phosphatase-like_dom"/>
</dbReference>
<dbReference type="Pfam" id="PF13672">
    <property type="entry name" value="PP2C_2"/>
    <property type="match status" value="1"/>
</dbReference>
<dbReference type="EMBL" id="CP077062">
    <property type="protein sequence ID" value="QWZ07768.1"/>
    <property type="molecule type" value="Genomic_DNA"/>
</dbReference>
<dbReference type="PROSITE" id="PS51746">
    <property type="entry name" value="PPM_2"/>
    <property type="match status" value="1"/>
</dbReference>
<dbReference type="RefSeq" id="WP_216939278.1">
    <property type="nucleotide sequence ID" value="NZ_CP077062.1"/>
</dbReference>
<dbReference type="InterPro" id="IPR015655">
    <property type="entry name" value="PP2C"/>
</dbReference>
<dbReference type="CDD" id="cd00143">
    <property type="entry name" value="PP2Cc"/>
    <property type="match status" value="1"/>
</dbReference>
<evidence type="ECO:0000259" key="1">
    <source>
        <dbReference type="PROSITE" id="PS51746"/>
    </source>
</evidence>
<keyword evidence="3" id="KW-1185">Reference proteome</keyword>